<accession>A0A1I4RDQ9</accession>
<dbReference type="InterPro" id="IPR001126">
    <property type="entry name" value="UmuC"/>
</dbReference>
<dbReference type="GO" id="GO:0006281">
    <property type="term" value="P:DNA repair"/>
    <property type="evidence" value="ECO:0007669"/>
    <property type="project" value="InterPro"/>
</dbReference>
<dbReference type="RefSeq" id="WP_092023451.1">
    <property type="nucleotide sequence ID" value="NZ_FOUE01000004.1"/>
</dbReference>
<protein>
    <submittedName>
        <fullName evidence="4">Protein ImuB</fullName>
    </submittedName>
</protein>
<proteinExistence type="inferred from homology"/>
<dbReference type="Pfam" id="PF00817">
    <property type="entry name" value="IMS"/>
    <property type="match status" value="1"/>
</dbReference>
<dbReference type="EMBL" id="FOUE01000004">
    <property type="protein sequence ID" value="SFM50418.1"/>
    <property type="molecule type" value="Genomic_DNA"/>
</dbReference>
<dbReference type="OrthoDB" id="5298951at2"/>
<organism evidence="4 5">
    <name type="scientific">Marinobacter zhejiangensis</name>
    <dbReference type="NCBI Taxonomy" id="488535"/>
    <lineage>
        <taxon>Bacteria</taxon>
        <taxon>Pseudomonadati</taxon>
        <taxon>Pseudomonadota</taxon>
        <taxon>Gammaproteobacteria</taxon>
        <taxon>Pseudomonadales</taxon>
        <taxon>Marinobacteraceae</taxon>
        <taxon>Marinobacter</taxon>
    </lineage>
</organism>
<evidence type="ECO:0000313" key="4">
    <source>
        <dbReference type="EMBL" id="SFM50418.1"/>
    </source>
</evidence>
<keyword evidence="5" id="KW-1185">Reference proteome</keyword>
<dbReference type="InterPro" id="IPR043128">
    <property type="entry name" value="Rev_trsase/Diguanyl_cyclase"/>
</dbReference>
<keyword evidence="2" id="KW-0227">DNA damage</keyword>
<dbReference type="CDD" id="cd03468">
    <property type="entry name" value="PolY_like"/>
    <property type="match status" value="1"/>
</dbReference>
<dbReference type="InterPro" id="IPR050356">
    <property type="entry name" value="SulA_CellDiv_inhibitor"/>
</dbReference>
<feature type="domain" description="UmuC" evidence="3">
    <location>
        <begin position="27"/>
        <end position="148"/>
    </location>
</feature>
<evidence type="ECO:0000313" key="5">
    <source>
        <dbReference type="Proteomes" id="UP000198519"/>
    </source>
</evidence>
<sequence>MLWLYLHFPHLLLDHVRRASQTPGATVIVSGSPAQVRQACPIAQQLGIHPDMRLKTALSLAPEELAVIQPEPNQEQVILEQQASWLYRYAAQVVPHSPDGLLLEAGSLLRLYGSLDSLWHTLEQAVHTRRLTARFATGATPKAARLLAQTSQGVRSQDTTLLTQAIGQLPLAAAELDVKTLERLTRLGLTTLNEVFRLPPKELARRLAPDTLAYVQRIQGTRPDPQHFWQPSHRFHQQVDFVREVEHAQGLLFPLQPMLNELEEDLQWRQADTDRLTLSLTHRDGTTQRLSISRSGPDHRASTFLELTRLRLESCPLASPVTAMALTVTRFIPRRTPSAADLFGETADSREAWQALISRLQARLGEPALQRLTLNADHRPECAWSAAQVHRSETGGALPALAGQFTRPLWLLAAPHPLQQTPEQWLSGPERICSGWWDDNQVQRDYYAVQLPGGQVAWIFRDARGDWFIHGWFG</sequence>
<dbReference type="Gene3D" id="3.30.70.270">
    <property type="match status" value="1"/>
</dbReference>
<evidence type="ECO:0000259" key="3">
    <source>
        <dbReference type="Pfam" id="PF00817"/>
    </source>
</evidence>
<dbReference type="SUPFAM" id="SSF56672">
    <property type="entry name" value="DNA/RNA polymerases"/>
    <property type="match status" value="1"/>
</dbReference>
<dbReference type="STRING" id="488535.SAMN04487963_2706"/>
<dbReference type="AlphaFoldDB" id="A0A1I4RDQ9"/>
<dbReference type="Gene3D" id="3.40.1170.60">
    <property type="match status" value="1"/>
</dbReference>
<dbReference type="PANTHER" id="PTHR35369">
    <property type="entry name" value="BLR3025 PROTEIN-RELATED"/>
    <property type="match status" value="1"/>
</dbReference>
<gene>
    <name evidence="4" type="ORF">SAMN04487963_2706</name>
</gene>
<name>A0A1I4RDQ9_9GAMM</name>
<dbReference type="InterPro" id="IPR043502">
    <property type="entry name" value="DNA/RNA_pol_sf"/>
</dbReference>
<dbReference type="PANTHER" id="PTHR35369:SF2">
    <property type="entry name" value="BLR3025 PROTEIN"/>
    <property type="match status" value="1"/>
</dbReference>
<dbReference type="Proteomes" id="UP000198519">
    <property type="component" value="Unassembled WGS sequence"/>
</dbReference>
<evidence type="ECO:0000256" key="1">
    <source>
        <dbReference type="ARBA" id="ARBA00010945"/>
    </source>
</evidence>
<reference evidence="5" key="1">
    <citation type="submission" date="2016-10" db="EMBL/GenBank/DDBJ databases">
        <authorList>
            <person name="Varghese N."/>
            <person name="Submissions S."/>
        </authorList>
    </citation>
    <scope>NUCLEOTIDE SEQUENCE [LARGE SCALE GENOMIC DNA]</scope>
    <source>
        <strain evidence="5">CGMCC 1.7061</strain>
    </source>
</reference>
<comment type="similarity">
    <text evidence="1">Belongs to the DNA polymerase type-Y family.</text>
</comment>
<evidence type="ECO:0000256" key="2">
    <source>
        <dbReference type="ARBA" id="ARBA00022763"/>
    </source>
</evidence>